<protein>
    <submittedName>
        <fullName evidence="3">Enoyl-(Acyl carrier protein) reductase</fullName>
    </submittedName>
</protein>
<dbReference type="Proteomes" id="UP000012371">
    <property type="component" value="Unassembled WGS sequence"/>
</dbReference>
<dbReference type="EMBL" id="AOGW02000023">
    <property type="protein sequence ID" value="EMY59703.1"/>
    <property type="molecule type" value="Genomic_DNA"/>
</dbReference>
<dbReference type="InterPro" id="IPR002347">
    <property type="entry name" value="SDR_fam"/>
</dbReference>
<dbReference type="GO" id="GO:0016491">
    <property type="term" value="F:oxidoreductase activity"/>
    <property type="evidence" value="ECO:0007669"/>
    <property type="project" value="UniProtKB-KW"/>
</dbReference>
<dbReference type="Pfam" id="PF00106">
    <property type="entry name" value="adh_short"/>
    <property type="match status" value="1"/>
</dbReference>
<dbReference type="PROSITE" id="PS00061">
    <property type="entry name" value="ADH_SHORT"/>
    <property type="match status" value="1"/>
</dbReference>
<dbReference type="Gene3D" id="3.40.50.720">
    <property type="entry name" value="NAD(P)-binding Rossmann-like Domain"/>
    <property type="match status" value="1"/>
</dbReference>
<proteinExistence type="inferred from homology"/>
<dbReference type="InterPro" id="IPR036291">
    <property type="entry name" value="NAD(P)-bd_dom_sf"/>
</dbReference>
<reference evidence="3" key="1">
    <citation type="submission" date="2013-03" db="EMBL/GenBank/DDBJ databases">
        <authorList>
            <person name="Harkins D.M."/>
            <person name="Durkin A.S."/>
            <person name="Brinkac L.M."/>
            <person name="Haft D.H."/>
            <person name="Selengut J.D."/>
            <person name="Sanka R."/>
            <person name="DePew J."/>
            <person name="Purushe J."/>
            <person name="Hartskeerl R.A."/>
            <person name="Ahmed A."/>
            <person name="van der Linden H."/>
            <person name="Goris M.G.A."/>
            <person name="Vinetz J.M."/>
            <person name="Sutton G.G."/>
            <person name="Nierman W.C."/>
            <person name="Fouts D.E."/>
        </authorList>
    </citation>
    <scope>NUCLEOTIDE SEQUENCE [LARGE SCALE GENOMIC DNA]</scope>
    <source>
        <strain evidence="3">LT 11-33</strain>
    </source>
</reference>
<dbReference type="STRING" id="1257025.LEP1GSC203_0131"/>
<keyword evidence="4" id="KW-1185">Reference proteome</keyword>
<dbReference type="PANTHER" id="PTHR44169:SF6">
    <property type="entry name" value="NADPH-DEPENDENT 1-ACYLDIHYDROXYACETONE PHOSPHATE REDUCTASE"/>
    <property type="match status" value="1"/>
</dbReference>
<keyword evidence="2" id="KW-0560">Oxidoreductase</keyword>
<name>N1VMN0_9LEPT</name>
<dbReference type="AlphaFoldDB" id="N1VMN0"/>
<evidence type="ECO:0000313" key="4">
    <source>
        <dbReference type="Proteomes" id="UP000012371"/>
    </source>
</evidence>
<gene>
    <name evidence="3" type="ORF">LEP1GSC203_0131</name>
</gene>
<dbReference type="OrthoDB" id="9793825at2"/>
<evidence type="ECO:0000256" key="2">
    <source>
        <dbReference type="ARBA" id="ARBA00023002"/>
    </source>
</evidence>
<dbReference type="PANTHER" id="PTHR44169">
    <property type="entry name" value="NADPH-DEPENDENT 1-ACYLDIHYDROXYACETONE PHOSPHATE REDUCTASE"/>
    <property type="match status" value="1"/>
</dbReference>
<comment type="caution">
    <text evidence="3">The sequence shown here is derived from an EMBL/GenBank/DDBJ whole genome shotgun (WGS) entry which is preliminary data.</text>
</comment>
<sequence>MKDGTHVYIFGIGSGIGQGLHKRFLSDPTVSLFGFSRKGKETLASFPGKENGTFSFDAKNEKDLETFSTSLDSHFGFQQDLPSSLSSLQQVDLLVYFALGDGVFGPIAELKEKELKSHFDLNVHSLILLSKAFAPLLSSFRSSTFVFLGSTAGKQGFPESVAYCASKHAVLGVARSLREEWKPFGTKVIHVSLGAVATEIWDTRPQFDKNDMVSSSDISEYLWSISHLPKSIFIDDLSITPKKGIL</sequence>
<comment type="similarity">
    <text evidence="1">Belongs to the short-chain dehydrogenases/reductases (SDR) family.</text>
</comment>
<organism evidence="3 4">
    <name type="scientific">Leptospira terpstrae serovar Hualin str. LT 11-33 = ATCC 700639</name>
    <dbReference type="NCBI Taxonomy" id="1257025"/>
    <lineage>
        <taxon>Bacteria</taxon>
        <taxon>Pseudomonadati</taxon>
        <taxon>Spirochaetota</taxon>
        <taxon>Spirochaetia</taxon>
        <taxon>Leptospirales</taxon>
        <taxon>Leptospiraceae</taxon>
        <taxon>Leptospira</taxon>
    </lineage>
</organism>
<accession>N1VMN0</accession>
<dbReference type="RefSeq" id="WP_002975615.1">
    <property type="nucleotide sequence ID" value="NZ_AOGW02000023.1"/>
</dbReference>
<evidence type="ECO:0000256" key="1">
    <source>
        <dbReference type="ARBA" id="ARBA00006484"/>
    </source>
</evidence>
<evidence type="ECO:0000313" key="3">
    <source>
        <dbReference type="EMBL" id="EMY59703.1"/>
    </source>
</evidence>
<dbReference type="CDD" id="cd05233">
    <property type="entry name" value="SDR_c"/>
    <property type="match status" value="1"/>
</dbReference>
<dbReference type="InterPro" id="IPR020904">
    <property type="entry name" value="Sc_DH/Rdtase_CS"/>
</dbReference>
<dbReference type="PRINTS" id="PR00081">
    <property type="entry name" value="GDHRDH"/>
</dbReference>
<dbReference type="SUPFAM" id="SSF51735">
    <property type="entry name" value="NAD(P)-binding Rossmann-fold domains"/>
    <property type="match status" value="1"/>
</dbReference>